<dbReference type="PANTHER" id="PTHR46384:SF1">
    <property type="entry name" value="MOTILE SPERM DOMAIN-CONTAINING PROTEIN 2"/>
    <property type="match status" value="1"/>
</dbReference>
<reference evidence="4" key="1">
    <citation type="journal article" date="2021" name="Microbiol. Resour. Announc.">
        <title>LGAAP: Leishmaniinae Genome Assembly and Annotation Pipeline.</title>
        <authorList>
            <person name="Almutairi H."/>
            <person name="Urbaniak M.D."/>
            <person name="Bates M.D."/>
            <person name="Jariyapan N."/>
            <person name="Kwakye-Nuako G."/>
            <person name="Thomaz-Soccol V."/>
            <person name="Al-Salem W.S."/>
            <person name="Dillon R.J."/>
            <person name="Bates P.A."/>
            <person name="Gatherer D."/>
        </authorList>
    </citation>
    <scope>NUCLEOTIDE SEQUENCE [LARGE SCALE GENOMIC DNA]</scope>
</reference>
<feature type="region of interest" description="Disordered" evidence="1">
    <location>
        <begin position="365"/>
        <end position="477"/>
    </location>
</feature>
<dbReference type="InterPro" id="IPR036865">
    <property type="entry name" value="CRAL-TRIO_dom_sf"/>
</dbReference>
<evidence type="ECO:0000313" key="4">
    <source>
        <dbReference type="Proteomes" id="UP000673552"/>
    </source>
</evidence>
<evidence type="ECO:0000259" key="2">
    <source>
        <dbReference type="PROSITE" id="PS50191"/>
    </source>
</evidence>
<proteinExistence type="predicted"/>
<evidence type="ECO:0000313" key="3">
    <source>
        <dbReference type="EMBL" id="KAG5479101.1"/>
    </source>
</evidence>
<protein>
    <recommendedName>
        <fullName evidence="2">CRAL-TRIO domain-containing protein</fullName>
    </recommendedName>
</protein>
<dbReference type="PANTHER" id="PTHR46384">
    <property type="entry name" value="MOTILE SPERM DOMAIN-CONTAINING PROTEIN 2"/>
    <property type="match status" value="1"/>
</dbReference>
<dbReference type="Pfam" id="PF00650">
    <property type="entry name" value="CRAL_TRIO"/>
    <property type="match status" value="1"/>
</dbReference>
<keyword evidence="4" id="KW-1185">Reference proteome</keyword>
<feature type="compositionally biased region" description="Low complexity" evidence="1">
    <location>
        <begin position="454"/>
        <end position="470"/>
    </location>
</feature>
<comment type="caution">
    <text evidence="3">The sequence shown here is derived from an EMBL/GenBank/DDBJ whole genome shotgun (WGS) entry which is preliminary data.</text>
</comment>
<dbReference type="Gene3D" id="3.40.525.10">
    <property type="entry name" value="CRAL-TRIO lipid binding domain"/>
    <property type="match status" value="1"/>
</dbReference>
<organism evidence="3 4">
    <name type="scientific">Leishmania martiniquensis</name>
    <dbReference type="NCBI Taxonomy" id="1580590"/>
    <lineage>
        <taxon>Eukaryota</taxon>
        <taxon>Discoba</taxon>
        <taxon>Euglenozoa</taxon>
        <taxon>Kinetoplastea</taxon>
        <taxon>Metakinetoplastina</taxon>
        <taxon>Trypanosomatida</taxon>
        <taxon>Trypanosomatidae</taxon>
        <taxon>Leishmaniinae</taxon>
        <taxon>Leishmania</taxon>
    </lineage>
</organism>
<gene>
    <name evidence="3" type="ORF">LSCM1_02950</name>
</gene>
<dbReference type="EMBL" id="JAFEUZ010000022">
    <property type="protein sequence ID" value="KAG5479101.1"/>
    <property type="molecule type" value="Genomic_DNA"/>
</dbReference>
<accession>A0A836GPU4</accession>
<feature type="compositionally biased region" description="Pro residues" evidence="1">
    <location>
        <begin position="386"/>
        <end position="399"/>
    </location>
</feature>
<dbReference type="InterPro" id="IPR053012">
    <property type="entry name" value="ER-organelle_contact"/>
</dbReference>
<dbReference type="Proteomes" id="UP000673552">
    <property type="component" value="Unassembled WGS sequence"/>
</dbReference>
<dbReference type="GO" id="GO:0012505">
    <property type="term" value="C:endomembrane system"/>
    <property type="evidence" value="ECO:0007669"/>
    <property type="project" value="TreeGrafter"/>
</dbReference>
<feature type="compositionally biased region" description="Low complexity" evidence="1">
    <location>
        <begin position="365"/>
        <end position="374"/>
    </location>
</feature>
<feature type="region of interest" description="Disordered" evidence="1">
    <location>
        <begin position="502"/>
        <end position="526"/>
    </location>
</feature>
<dbReference type="CDD" id="cd00170">
    <property type="entry name" value="SEC14"/>
    <property type="match status" value="1"/>
</dbReference>
<name>A0A836GPU4_9TRYP</name>
<reference evidence="4" key="2">
    <citation type="journal article" date="2021" name="Sci. Data">
        <title>Chromosome-scale genome sequencing, assembly and annotation of six genomes from subfamily Leishmaniinae.</title>
        <authorList>
            <person name="Almutairi H."/>
            <person name="Urbaniak M.D."/>
            <person name="Bates M.D."/>
            <person name="Jariyapan N."/>
            <person name="Kwakye-Nuako G."/>
            <person name="Thomaz Soccol V."/>
            <person name="Al-Salem W.S."/>
            <person name="Dillon R.J."/>
            <person name="Bates P.A."/>
            <person name="Gatherer D."/>
        </authorList>
    </citation>
    <scope>NUCLEOTIDE SEQUENCE [LARGE SCALE GENOMIC DNA]</scope>
</reference>
<dbReference type="KEGG" id="lmat:92513020"/>
<feature type="domain" description="CRAL-TRIO" evidence="2">
    <location>
        <begin position="109"/>
        <end position="319"/>
    </location>
</feature>
<dbReference type="RefSeq" id="XP_067178820.1">
    <property type="nucleotide sequence ID" value="XM_067320508.1"/>
</dbReference>
<dbReference type="AlphaFoldDB" id="A0A836GPU4"/>
<dbReference type="SUPFAM" id="SSF52087">
    <property type="entry name" value="CRAL/TRIO domain"/>
    <property type="match status" value="1"/>
</dbReference>
<evidence type="ECO:0000256" key="1">
    <source>
        <dbReference type="SAM" id="MobiDB-lite"/>
    </source>
</evidence>
<dbReference type="OrthoDB" id="43460at2759"/>
<dbReference type="InterPro" id="IPR001251">
    <property type="entry name" value="CRAL-TRIO_dom"/>
</dbReference>
<dbReference type="GeneID" id="92513020"/>
<dbReference type="GO" id="GO:0140284">
    <property type="term" value="C:endoplasmic reticulum-endosome membrane contact site"/>
    <property type="evidence" value="ECO:0007669"/>
    <property type="project" value="TreeGrafter"/>
</dbReference>
<dbReference type="PROSITE" id="PS50191">
    <property type="entry name" value="CRAL_TRIO"/>
    <property type="match status" value="1"/>
</dbReference>
<sequence length="711" mass="75920">MSVEHQRLKKVRREAAVLAETKQALGFPVTAATSSSFSSSSAAAVAALKSPEEEAVARDVYERYGVSMAAVNAYLLRYLRSKQLSIQGAVAKLRRRRAFEQTLPAISVTPTTVAALRCGAFHLLGDDLEGRPVLYFNAAAFTLPALEVGEAQRLFVILLEFMQARCLLKNNADAAELMRRRQHHTDAAVATHSSPNGGCESNGGVAPAVPDAEKEVLGHLQQFTLLVNEEGVSWATHATFLQNCSAFLSMLPKYYPLMLGAVLVLEASFEIRAAIKACFGSTSEDVRDSVQMIERADLTRYVDARHIPVELGGHKQVVESAMNFSEAVLRHWFTLTSQMEEECVRCGGVCDSAVPTTVSAVGAGPAGEAGATNGQRDGAGGVNTPHSPPRPLCVPPPPLGTTQRRISHQRHTIELQHLSSGTGGGANAGPGSPAPRPPNKQGGSSLAAHRRHPGMSPAASASGAATIGTPRGTQTNQKDMTASMAGAGAERAEYATDDGVCSALSGADDRENDDAENDDAIAGMHTPTNSVVPTYLLHTAASSLAGSLTADGEVPLNVFSASHYHHHRHRLAASMYSAASATMSREETAYSSDHPDDVLAALRQERQRRQRAEQALQFRDLGVVLDMRNASTIERELASMHQDLNVLVAEILVKAEAARKRQKTPPTLNQLLDLTLTAFENATRTTSRVPAMALAEPVQREAVSSSCCSFM</sequence>
<feature type="compositionally biased region" description="Acidic residues" evidence="1">
    <location>
        <begin position="510"/>
        <end position="519"/>
    </location>
</feature>